<organism evidence="2 3">
    <name type="scientific">Rhizopogon vinicolor AM-OR11-026</name>
    <dbReference type="NCBI Taxonomy" id="1314800"/>
    <lineage>
        <taxon>Eukaryota</taxon>
        <taxon>Fungi</taxon>
        <taxon>Dikarya</taxon>
        <taxon>Basidiomycota</taxon>
        <taxon>Agaricomycotina</taxon>
        <taxon>Agaricomycetes</taxon>
        <taxon>Agaricomycetidae</taxon>
        <taxon>Boletales</taxon>
        <taxon>Suillineae</taxon>
        <taxon>Rhizopogonaceae</taxon>
        <taxon>Rhizopogon</taxon>
    </lineage>
</organism>
<keyword evidence="3" id="KW-1185">Reference proteome</keyword>
<gene>
    <name evidence="2" type="ORF">K503DRAFT_301410</name>
</gene>
<dbReference type="Proteomes" id="UP000092154">
    <property type="component" value="Unassembled WGS sequence"/>
</dbReference>
<reference evidence="2 3" key="1">
    <citation type="submission" date="2016-06" db="EMBL/GenBank/DDBJ databases">
        <title>Comparative genomics of the ectomycorrhizal sister species Rhizopogon vinicolor and Rhizopogon vesiculosus (Basidiomycota: Boletales) reveals a divergence of the mating type B locus.</title>
        <authorList>
            <consortium name="DOE Joint Genome Institute"/>
            <person name="Mujic A.B."/>
            <person name="Kuo A."/>
            <person name="Tritt A."/>
            <person name="Lipzen A."/>
            <person name="Chen C."/>
            <person name="Johnson J."/>
            <person name="Sharma A."/>
            <person name="Barry K."/>
            <person name="Grigoriev I.V."/>
            <person name="Spatafora J.W."/>
        </authorList>
    </citation>
    <scope>NUCLEOTIDE SEQUENCE [LARGE SCALE GENOMIC DNA]</scope>
    <source>
        <strain evidence="2 3">AM-OR11-026</strain>
    </source>
</reference>
<name>A0A1B7MUZ2_9AGAM</name>
<feature type="region of interest" description="Disordered" evidence="1">
    <location>
        <begin position="56"/>
        <end position="87"/>
    </location>
</feature>
<dbReference type="InParanoid" id="A0A1B7MUZ2"/>
<dbReference type="EMBL" id="KV448419">
    <property type="protein sequence ID" value="OAX36411.1"/>
    <property type="molecule type" value="Genomic_DNA"/>
</dbReference>
<protein>
    <submittedName>
        <fullName evidence="2">Uncharacterized protein</fullName>
    </submittedName>
</protein>
<accession>A0A1B7MUZ2</accession>
<evidence type="ECO:0000256" key="1">
    <source>
        <dbReference type="SAM" id="MobiDB-lite"/>
    </source>
</evidence>
<evidence type="ECO:0000313" key="3">
    <source>
        <dbReference type="Proteomes" id="UP000092154"/>
    </source>
</evidence>
<feature type="compositionally biased region" description="Polar residues" evidence="1">
    <location>
        <begin position="78"/>
        <end position="87"/>
    </location>
</feature>
<proteinExistence type="predicted"/>
<dbReference type="AlphaFoldDB" id="A0A1B7MUZ2"/>
<sequence length="130" mass="14341">MFLRLTCIRRFSPAQYYHLLVCDDTPALSELGILSFSCFPSLRVAIVAAPNIPPTTGPFPKTSLSGPRNMAQGHRHSPSPNQKHVPLSSSPAYIHIVTPSRTPSPDLNPFTRYLSRETANRSPFAAVDIR</sequence>
<evidence type="ECO:0000313" key="2">
    <source>
        <dbReference type="EMBL" id="OAX36411.1"/>
    </source>
</evidence>